<accession>A0A366M1I6</accession>
<dbReference type="Proteomes" id="UP000253303">
    <property type="component" value="Unassembled WGS sequence"/>
</dbReference>
<dbReference type="Pfam" id="PF10935">
    <property type="entry name" value="DUF2637"/>
    <property type="match status" value="1"/>
</dbReference>
<keyword evidence="1" id="KW-0472">Membrane</keyword>
<comment type="caution">
    <text evidence="2">The sequence shown here is derived from an EMBL/GenBank/DDBJ whole genome shotgun (WGS) entry which is preliminary data.</text>
</comment>
<dbReference type="InterPro" id="IPR021235">
    <property type="entry name" value="DUF2637"/>
</dbReference>
<evidence type="ECO:0000313" key="3">
    <source>
        <dbReference type="Proteomes" id="UP000253303"/>
    </source>
</evidence>
<organism evidence="2 3">
    <name type="scientific">Spongiactinospora rosea</name>
    <dbReference type="NCBI Taxonomy" id="2248750"/>
    <lineage>
        <taxon>Bacteria</taxon>
        <taxon>Bacillati</taxon>
        <taxon>Actinomycetota</taxon>
        <taxon>Actinomycetes</taxon>
        <taxon>Streptosporangiales</taxon>
        <taxon>Streptosporangiaceae</taxon>
        <taxon>Spongiactinospora</taxon>
    </lineage>
</organism>
<keyword evidence="1" id="KW-1133">Transmembrane helix</keyword>
<name>A0A366M1I6_9ACTN</name>
<feature type="transmembrane region" description="Helical" evidence="1">
    <location>
        <begin position="35"/>
        <end position="57"/>
    </location>
</feature>
<protein>
    <submittedName>
        <fullName evidence="2">Uncharacterized protein</fullName>
    </submittedName>
</protein>
<evidence type="ECO:0000313" key="2">
    <source>
        <dbReference type="EMBL" id="RBQ19444.1"/>
    </source>
</evidence>
<dbReference type="OrthoDB" id="3393357at2"/>
<reference evidence="2 3" key="1">
    <citation type="submission" date="2018-06" db="EMBL/GenBank/DDBJ databases">
        <title>Sphaerisporangium craniellae sp. nov., isolated from a marine sponge in the South China Sea.</title>
        <authorList>
            <person name="Li L."/>
        </authorList>
    </citation>
    <scope>NUCLEOTIDE SEQUENCE [LARGE SCALE GENOMIC DNA]</scope>
    <source>
        <strain evidence="2 3">LHW63015</strain>
    </source>
</reference>
<gene>
    <name evidence="2" type="ORF">DP939_16145</name>
</gene>
<dbReference type="AlphaFoldDB" id="A0A366M1I6"/>
<keyword evidence="3" id="KW-1185">Reference proteome</keyword>
<keyword evidence="1" id="KW-0812">Transmembrane</keyword>
<dbReference type="EMBL" id="QMEY01000005">
    <property type="protein sequence ID" value="RBQ19444.1"/>
    <property type="molecule type" value="Genomic_DNA"/>
</dbReference>
<proteinExistence type="predicted"/>
<dbReference type="RefSeq" id="WP_113981505.1">
    <property type="nucleotide sequence ID" value="NZ_QMEY01000005.1"/>
</dbReference>
<evidence type="ECO:0000256" key="1">
    <source>
        <dbReference type="SAM" id="Phobius"/>
    </source>
</evidence>
<sequence length="59" mass="6408">MTRADRILIGPALITAVTSFRHLHELCPRYGEDHLAAVLIPLAVDGTIVVASMPMPWLG</sequence>